<keyword evidence="3" id="KW-1185">Reference proteome</keyword>
<feature type="region of interest" description="Disordered" evidence="1">
    <location>
        <begin position="65"/>
        <end position="226"/>
    </location>
</feature>
<accession>A0ABR3ZU98</accession>
<protein>
    <recommendedName>
        <fullName evidence="4">Ribosomal protein S24/S35 mitochondrial conserved domain-containing protein</fullName>
    </recommendedName>
</protein>
<evidence type="ECO:0000313" key="3">
    <source>
        <dbReference type="Proteomes" id="UP001583186"/>
    </source>
</evidence>
<name>A0ABR3ZU98_9PEZI</name>
<feature type="compositionally biased region" description="Low complexity" evidence="1">
    <location>
        <begin position="70"/>
        <end position="81"/>
    </location>
</feature>
<organism evidence="2 3">
    <name type="scientific">Sporothrix stenoceras</name>
    <dbReference type="NCBI Taxonomy" id="5173"/>
    <lineage>
        <taxon>Eukaryota</taxon>
        <taxon>Fungi</taxon>
        <taxon>Dikarya</taxon>
        <taxon>Ascomycota</taxon>
        <taxon>Pezizomycotina</taxon>
        <taxon>Sordariomycetes</taxon>
        <taxon>Sordariomycetidae</taxon>
        <taxon>Ophiostomatales</taxon>
        <taxon>Ophiostomataceae</taxon>
        <taxon>Sporothrix</taxon>
    </lineage>
</organism>
<evidence type="ECO:0000313" key="2">
    <source>
        <dbReference type="EMBL" id="KAL1903587.1"/>
    </source>
</evidence>
<comment type="caution">
    <text evidence="2">The sequence shown here is derived from an EMBL/GenBank/DDBJ whole genome shotgun (WGS) entry which is preliminary data.</text>
</comment>
<proteinExistence type="predicted"/>
<gene>
    <name evidence="2" type="ORF">Sste5346_000215</name>
</gene>
<dbReference type="EMBL" id="JAWCUI010000001">
    <property type="protein sequence ID" value="KAL1903587.1"/>
    <property type="molecule type" value="Genomic_DNA"/>
</dbReference>
<evidence type="ECO:0000256" key="1">
    <source>
        <dbReference type="SAM" id="MobiDB-lite"/>
    </source>
</evidence>
<sequence>MHQPSIRTALGRTSRLLSAAGTSSYAATSATRGPLSVTTMAFFSTTPSRTADNDKGDRQNRLAKAASAVSSLNLNNDSKSSSQERRPFNAASRDGPARPFGADGSSSSLGSKDGEGKESTSGKPGGIINIRSLPRKLPGGPRFAGSVGFGRPNADEDPHPSAPPRVITNPAFSASGLSGGGRGRGRGRGLGRGGAGASGARQGGARNRNRRPRDGEEDQESNPWAVEKVTFSPEMQEFFLKEDLGEYHDFEPALTLEGLTSYRPAVASSKNSVGGNVSMALREMRVLAGGDAFGGDHEQDATKLTAAPNALDLMERLHKGEMVYFDSSMERWMVQRMLKSRTTRRLMREDKIMNVRLLIQQPSKAVKDAVLETAIRGVYESKGTAAHSALMQTLQRYQDKEYTYTEEHKRQFAAKIMELLPEAAGEAAKAAKGGKRGKAAKA</sequence>
<evidence type="ECO:0008006" key="4">
    <source>
        <dbReference type="Google" id="ProtNLM"/>
    </source>
</evidence>
<reference evidence="2 3" key="1">
    <citation type="journal article" date="2024" name="IMA Fungus">
        <title>IMA Genome - F19 : A genome assembly and annotation guide to empower mycologists, including annotated draft genome sequences of Ceratocystis pirilliformis, Diaporthe australafricana, Fusarium ophioides, Paecilomyces lecythidis, and Sporothrix stenoceras.</title>
        <authorList>
            <person name="Aylward J."/>
            <person name="Wilson A.M."/>
            <person name="Visagie C.M."/>
            <person name="Spraker J."/>
            <person name="Barnes I."/>
            <person name="Buitendag C."/>
            <person name="Ceriani C."/>
            <person name="Del Mar Angel L."/>
            <person name="du Plessis D."/>
            <person name="Fuchs T."/>
            <person name="Gasser K."/>
            <person name="Kramer D."/>
            <person name="Li W."/>
            <person name="Munsamy K."/>
            <person name="Piso A."/>
            <person name="Price J.L."/>
            <person name="Sonnekus B."/>
            <person name="Thomas C."/>
            <person name="van der Nest A."/>
            <person name="van Dijk A."/>
            <person name="van Heerden A."/>
            <person name="van Vuuren N."/>
            <person name="Yilmaz N."/>
            <person name="Duong T.A."/>
            <person name="van der Merwe N.A."/>
            <person name="Wingfield M.J."/>
            <person name="Wingfield B.D."/>
        </authorList>
    </citation>
    <scope>NUCLEOTIDE SEQUENCE [LARGE SCALE GENOMIC DNA]</scope>
    <source>
        <strain evidence="2 3">CMW 5346</strain>
    </source>
</reference>
<dbReference type="Proteomes" id="UP001583186">
    <property type="component" value="Unassembled WGS sequence"/>
</dbReference>